<dbReference type="OrthoDB" id="3352408at2759"/>
<keyword evidence="4" id="KW-0813">Transport</keyword>
<dbReference type="OMA" id="DWPSGGM"/>
<dbReference type="InterPro" id="IPR036412">
    <property type="entry name" value="HAD-like_sf"/>
</dbReference>
<keyword evidence="10" id="KW-0067">ATP-binding</keyword>
<dbReference type="InterPro" id="IPR001757">
    <property type="entry name" value="P_typ_ATPase"/>
</dbReference>
<evidence type="ECO:0000256" key="9">
    <source>
        <dbReference type="ARBA" id="ARBA00022837"/>
    </source>
</evidence>
<dbReference type="SUPFAM" id="SSF81665">
    <property type="entry name" value="Calcium ATPase, transmembrane domain M"/>
    <property type="match status" value="1"/>
</dbReference>
<evidence type="ECO:0000256" key="1">
    <source>
        <dbReference type="ARBA" id="ARBA00004141"/>
    </source>
</evidence>
<dbReference type="Gene3D" id="2.70.150.10">
    <property type="entry name" value="Calcium-transporting ATPase, cytoplasmic transduction domain A"/>
    <property type="match status" value="1"/>
</dbReference>
<dbReference type="SUPFAM" id="SSF81660">
    <property type="entry name" value="Metal cation-transporting ATPase, ATP-binding domain N"/>
    <property type="match status" value="1"/>
</dbReference>
<dbReference type="Pfam" id="PF13246">
    <property type="entry name" value="Cation_ATPase"/>
    <property type="match status" value="1"/>
</dbReference>
<evidence type="ECO:0000256" key="7">
    <source>
        <dbReference type="ARBA" id="ARBA00022723"/>
    </source>
</evidence>
<dbReference type="InterPro" id="IPR023298">
    <property type="entry name" value="ATPase_P-typ_TM_dom_sf"/>
</dbReference>
<protein>
    <recommendedName>
        <fullName evidence="3">P-type Ca(2+) transporter</fullName>
        <ecNumber evidence="3">7.2.2.10</ecNumber>
    </recommendedName>
</protein>
<keyword evidence="13" id="KW-1133">Transmembrane helix</keyword>
<dbReference type="Proteomes" id="UP000189703">
    <property type="component" value="Unplaced"/>
</dbReference>
<evidence type="ECO:0000256" key="12">
    <source>
        <dbReference type="ARBA" id="ARBA00022967"/>
    </source>
</evidence>
<keyword evidence="8" id="KW-0547">Nucleotide-binding</keyword>
<reference evidence="19" key="1">
    <citation type="submission" date="2025-08" db="UniProtKB">
        <authorList>
            <consortium name="RefSeq"/>
        </authorList>
    </citation>
    <scope>IDENTIFICATION</scope>
</reference>
<dbReference type="InterPro" id="IPR023214">
    <property type="entry name" value="HAD_sf"/>
</dbReference>
<dbReference type="SFLD" id="SFLDG00002">
    <property type="entry name" value="C1.7:_P-type_atpase_like"/>
    <property type="match status" value="1"/>
</dbReference>
<keyword evidence="7" id="KW-0479">Metal-binding</keyword>
<dbReference type="eggNOG" id="KOG0202">
    <property type="taxonomic scope" value="Eukaryota"/>
</dbReference>
<evidence type="ECO:0000256" key="15">
    <source>
        <dbReference type="ARBA" id="ARBA00023136"/>
    </source>
</evidence>
<dbReference type="SMART" id="SM00831">
    <property type="entry name" value="Cation_ATPase_N"/>
    <property type="match status" value="1"/>
</dbReference>
<sequence length="1060" mass="115803">MGKGGQDHRNQNSSGSISSDIPAWAKDVQECLKVYNVDKDRGLTTEEVEERRRIYGWNELEKHEGPSIWSLIIEQFNDTLVRILLVAAVVSFVLAWYDGDEGGEMGITAFVEPLVIFLILIVNAIVGVWQENNAEKALEALKDIQSAHASVIREGKKISGLPARELVPGDIVELRVGDKVPADMRVLHLISSTARVEQGSLTGESEAVNKSNKVVPQDSDIQGKNCMVFAGTTVVNGNIICLVTQTGMNTEIGKVHSQIHAAAQMDEDTPLKKKLNEFGETLTAIIGVICALVWLINVKYFFTWDYVNGWPSNFKFSFEKCTYYFEIAVALAVAAIPEGLPAVITTCLALGTRKMAQKNALVRKLPSVETLGCTTVICSDKTGTLTTNQMAVAKLVAMGPRADSVRTFKVDGTTYSPFDGKIHEWPTGCMDANLSMIAKIAAVCNDSGVAQAGNHYVANGMPTEAALKVLVEKMGPPQGFDTSSSGTADVLRCCQRWSEIGRRIATLEFDRDRKSMGVIVRSESGRNSLLVKGAVENVLDRSSHVQLLDGSVVTLDHSSRDLILRSLHEMSTTALRCLGFAYKDELAEFVTYDDGDENHPAHDLLLKPSNYSAIESDLIFVGLVGLRDPPREEVHKAIEDCRAAGIRVMVITGDNKETAEAICHEIGVFGPNEDITSKSLTGKEYMDLANKRDHLRQSGGLLFSRAEPRHKQEIVKLLKEDGEVVAMTGDGVNDAPALKLADIGVAMGITGTEVAKEASDMVLADDNFSTIVAAVGEGRSIYDNMKAFIRYMISSNIGEVASIFFTAALGIPEGLIPVQLLWVNLVTDGPPATALGFNPPDKDIMKKPPRRSDDSLITAWILFRYLVIGFYVGIATVGVFIIWYTHGSFFGIDLSQDGHTLVTYSQLSNWEKCPSWEGFTVSPFTAGAQVFSFDAKPCDYFQAGKVKAMTLSLSVLVAIEMFNSLNALSEDGSLLTMPPWVNPWLLLAMSVSFGLHFLILYIPFLAQVFGIVPLSLNEWLLVLAVAFPVVLIDEILKFIGRCTSGLRTSCRRKSVKTKAE</sequence>
<dbReference type="GO" id="GO:0016020">
    <property type="term" value="C:membrane"/>
    <property type="evidence" value="ECO:0000318"/>
    <property type="project" value="GO_Central"/>
</dbReference>
<dbReference type="NCBIfam" id="TIGR01494">
    <property type="entry name" value="ATPase_P-type"/>
    <property type="match status" value="3"/>
</dbReference>
<dbReference type="Gene3D" id="3.40.1110.10">
    <property type="entry name" value="Calcium-transporting ATPase, cytoplasmic domain N"/>
    <property type="match status" value="1"/>
</dbReference>
<keyword evidence="5" id="KW-0109">Calcium transport</keyword>
<evidence type="ECO:0000256" key="8">
    <source>
        <dbReference type="ARBA" id="ARBA00022741"/>
    </source>
</evidence>
<evidence type="ECO:0000256" key="16">
    <source>
        <dbReference type="ARBA" id="ARBA00048694"/>
    </source>
</evidence>
<dbReference type="GO" id="GO:0046872">
    <property type="term" value="F:metal ion binding"/>
    <property type="evidence" value="ECO:0007669"/>
    <property type="project" value="UniProtKB-KW"/>
</dbReference>
<dbReference type="InterPro" id="IPR059000">
    <property type="entry name" value="ATPase_P-type_domA"/>
</dbReference>
<proteinExistence type="inferred from homology"/>
<gene>
    <name evidence="19" type="primary">LOC104599233</name>
</gene>
<keyword evidence="9" id="KW-0106">Calcium</keyword>
<keyword evidence="18" id="KW-1185">Reference proteome</keyword>
<accession>A0A1U8A1D5</accession>
<dbReference type="FunFam" id="3.40.50.1000:FF:000028">
    <property type="entry name" value="Calcium-transporting P-type ATPase, putative"/>
    <property type="match status" value="1"/>
</dbReference>
<evidence type="ECO:0000256" key="2">
    <source>
        <dbReference type="ARBA" id="ARBA00005675"/>
    </source>
</evidence>
<dbReference type="Gene3D" id="1.20.1110.10">
    <property type="entry name" value="Calcium-transporting ATPase, transmembrane domain"/>
    <property type="match status" value="1"/>
</dbReference>
<feature type="domain" description="Cation-transporting P-type ATPase N-terminal" evidence="17">
    <location>
        <begin position="22"/>
        <end position="96"/>
    </location>
</feature>
<dbReference type="Pfam" id="PF00689">
    <property type="entry name" value="Cation_ATPase_C"/>
    <property type="match status" value="1"/>
</dbReference>
<keyword evidence="15" id="KW-0472">Membrane</keyword>
<dbReference type="AlphaFoldDB" id="A0A1U8A1D5"/>
<dbReference type="SUPFAM" id="SSF56784">
    <property type="entry name" value="HAD-like"/>
    <property type="match status" value="1"/>
</dbReference>
<dbReference type="Pfam" id="PF00122">
    <property type="entry name" value="E1-E2_ATPase"/>
    <property type="match status" value="1"/>
</dbReference>
<evidence type="ECO:0000256" key="11">
    <source>
        <dbReference type="ARBA" id="ARBA00022842"/>
    </source>
</evidence>
<comment type="similarity">
    <text evidence="2">Belongs to the cation transport ATPase (P-type) (TC 3.A.3) family. Type IIA subfamily.</text>
</comment>
<dbReference type="FunFam" id="2.70.150.10:FF:000014">
    <property type="entry name" value="Calcium-transporting ATPase, putative"/>
    <property type="match status" value="1"/>
</dbReference>
<keyword evidence="12" id="KW-1278">Translocase</keyword>
<dbReference type="EC" id="7.2.2.10" evidence="3"/>
<name>A0A1U8A1D5_NELNU</name>
<dbReference type="InterPro" id="IPR044492">
    <property type="entry name" value="P_typ_ATPase_HD_dom"/>
</dbReference>
<dbReference type="Pfam" id="PF00690">
    <property type="entry name" value="Cation_ATPase_N"/>
    <property type="match status" value="1"/>
</dbReference>
<dbReference type="Gene3D" id="3.40.50.1000">
    <property type="entry name" value="HAD superfamily/HAD-like"/>
    <property type="match status" value="1"/>
</dbReference>
<dbReference type="GO" id="GO:0070588">
    <property type="term" value="P:calcium ion transmembrane transport"/>
    <property type="evidence" value="ECO:0000318"/>
    <property type="project" value="GO_Central"/>
</dbReference>
<dbReference type="SFLD" id="SFLDF00027">
    <property type="entry name" value="p-type_atpase"/>
    <property type="match status" value="1"/>
</dbReference>
<keyword evidence="14" id="KW-0406">Ion transport</keyword>
<dbReference type="PROSITE" id="PS00154">
    <property type="entry name" value="ATPASE_E1_E2"/>
    <property type="match status" value="1"/>
</dbReference>
<dbReference type="GeneID" id="104599233"/>
<dbReference type="FunFam" id="1.20.1110.10:FF:000077">
    <property type="entry name" value="ECA1 (ER-TYPE CA2+-ATPASE 1)"/>
    <property type="match status" value="1"/>
</dbReference>
<evidence type="ECO:0000256" key="13">
    <source>
        <dbReference type="ARBA" id="ARBA00022989"/>
    </source>
</evidence>
<dbReference type="PANTHER" id="PTHR42861">
    <property type="entry name" value="CALCIUM-TRANSPORTING ATPASE"/>
    <property type="match status" value="1"/>
</dbReference>
<dbReference type="GO" id="GO:0006874">
    <property type="term" value="P:intracellular calcium ion homeostasis"/>
    <property type="evidence" value="ECO:0000318"/>
    <property type="project" value="GO_Central"/>
</dbReference>
<organism evidence="18 19">
    <name type="scientific">Nelumbo nucifera</name>
    <name type="common">Sacred lotus</name>
    <dbReference type="NCBI Taxonomy" id="4432"/>
    <lineage>
        <taxon>Eukaryota</taxon>
        <taxon>Viridiplantae</taxon>
        <taxon>Streptophyta</taxon>
        <taxon>Embryophyta</taxon>
        <taxon>Tracheophyta</taxon>
        <taxon>Spermatophyta</taxon>
        <taxon>Magnoliopsida</taxon>
        <taxon>Proteales</taxon>
        <taxon>Nelumbonaceae</taxon>
        <taxon>Nelumbo</taxon>
    </lineage>
</organism>
<dbReference type="GO" id="GO:0016887">
    <property type="term" value="F:ATP hydrolysis activity"/>
    <property type="evidence" value="ECO:0007669"/>
    <property type="project" value="InterPro"/>
</dbReference>
<dbReference type="Pfam" id="PF08282">
    <property type="entry name" value="Hydrolase_3"/>
    <property type="match status" value="1"/>
</dbReference>
<keyword evidence="6" id="KW-0812">Transmembrane</keyword>
<evidence type="ECO:0000256" key="6">
    <source>
        <dbReference type="ARBA" id="ARBA00022692"/>
    </source>
</evidence>
<dbReference type="GO" id="GO:0005388">
    <property type="term" value="F:P-type calcium transporter activity"/>
    <property type="evidence" value="ECO:0000318"/>
    <property type="project" value="GO_Central"/>
</dbReference>
<dbReference type="STRING" id="4432.A0A1U8A1D5"/>
<dbReference type="RefSeq" id="XP_010259985.1">
    <property type="nucleotide sequence ID" value="XM_010261683.2"/>
</dbReference>
<evidence type="ECO:0000256" key="4">
    <source>
        <dbReference type="ARBA" id="ARBA00022448"/>
    </source>
</evidence>
<evidence type="ECO:0000313" key="19">
    <source>
        <dbReference type="RefSeq" id="XP_010259985.1"/>
    </source>
</evidence>
<evidence type="ECO:0000259" key="17">
    <source>
        <dbReference type="SMART" id="SM00831"/>
    </source>
</evidence>
<evidence type="ECO:0000256" key="5">
    <source>
        <dbReference type="ARBA" id="ARBA00022568"/>
    </source>
</evidence>
<evidence type="ECO:0000256" key="14">
    <source>
        <dbReference type="ARBA" id="ARBA00023065"/>
    </source>
</evidence>
<dbReference type="SFLD" id="SFLDS00003">
    <property type="entry name" value="Haloacid_Dehalogenase"/>
    <property type="match status" value="1"/>
</dbReference>
<dbReference type="PRINTS" id="PR00119">
    <property type="entry name" value="CATATPASE"/>
</dbReference>
<dbReference type="InterPro" id="IPR018303">
    <property type="entry name" value="ATPase_P-typ_P_site"/>
</dbReference>
<dbReference type="InterPro" id="IPR023299">
    <property type="entry name" value="ATPase_P-typ_cyto_dom_N"/>
</dbReference>
<dbReference type="InterPro" id="IPR006068">
    <property type="entry name" value="ATPase_P-typ_cation-transptr_C"/>
</dbReference>
<evidence type="ECO:0000313" key="18">
    <source>
        <dbReference type="Proteomes" id="UP000189703"/>
    </source>
</evidence>
<evidence type="ECO:0000256" key="10">
    <source>
        <dbReference type="ARBA" id="ARBA00022840"/>
    </source>
</evidence>
<keyword evidence="11" id="KW-0460">Magnesium</keyword>
<dbReference type="FunFam" id="3.40.1110.10:FF:000021">
    <property type="entry name" value="calcium-transporting ATPase, endoplasmic reticulum-type"/>
    <property type="match status" value="1"/>
</dbReference>
<dbReference type="GO" id="GO:0005524">
    <property type="term" value="F:ATP binding"/>
    <property type="evidence" value="ECO:0007669"/>
    <property type="project" value="UniProtKB-KW"/>
</dbReference>
<dbReference type="InterPro" id="IPR008250">
    <property type="entry name" value="ATPase_P-typ_transduc_dom_A_sf"/>
</dbReference>
<evidence type="ECO:0000256" key="3">
    <source>
        <dbReference type="ARBA" id="ARBA00012790"/>
    </source>
</evidence>
<dbReference type="FunFam" id="1.20.1110.10:FF:000065">
    <property type="entry name" value="Sarcoplasmic/endoplasmic reticulum calcium ATPase 1"/>
    <property type="match status" value="1"/>
</dbReference>
<dbReference type="KEGG" id="nnu:104599233"/>
<dbReference type="SUPFAM" id="SSF81653">
    <property type="entry name" value="Calcium ATPase, transduction domain A"/>
    <property type="match status" value="1"/>
</dbReference>
<dbReference type="FunCoup" id="A0A1U8A1D5">
    <property type="interactions" value="2007"/>
</dbReference>
<comment type="catalytic activity">
    <reaction evidence="16">
        <text>Ca(2+)(in) + ATP + H2O = Ca(2+)(out) + ADP + phosphate + H(+)</text>
        <dbReference type="Rhea" id="RHEA:18105"/>
        <dbReference type="ChEBI" id="CHEBI:15377"/>
        <dbReference type="ChEBI" id="CHEBI:15378"/>
        <dbReference type="ChEBI" id="CHEBI:29108"/>
        <dbReference type="ChEBI" id="CHEBI:30616"/>
        <dbReference type="ChEBI" id="CHEBI:43474"/>
        <dbReference type="ChEBI" id="CHEBI:456216"/>
        <dbReference type="EC" id="7.2.2.10"/>
    </reaction>
</comment>
<dbReference type="InterPro" id="IPR004014">
    <property type="entry name" value="ATPase_P-typ_cation-transptr_N"/>
</dbReference>
<comment type="subcellular location">
    <subcellularLocation>
        <location evidence="1">Membrane</location>
        <topology evidence="1">Multi-pass membrane protein</topology>
    </subcellularLocation>
</comment>